<keyword evidence="1" id="KW-0812">Transmembrane</keyword>
<dbReference type="Proteomes" id="UP001236663">
    <property type="component" value="Unassembled WGS sequence"/>
</dbReference>
<gene>
    <name evidence="3" type="ORF">QWZ15_13775</name>
</gene>
<accession>A0ABT8CA84</accession>
<keyword evidence="1" id="KW-1133">Transmembrane helix</keyword>
<sequence length="397" mass="45501">MKKQVSKMTDKELDDFFKKLSSDPEIPYNSQDWDRFEKRMAGNKKVARPVNGFKWYLLGPLFIAGLLFTVWMAVSDGPFKTGDETPLLSASSLLLTELDLYDDYRIKILAKKMPSMKYVKNNNEQTADASIKNRSQVLTSDSFPKEDLPESTAKPIYLKWDSDSKWNLFEKFNRISPVENNTGIHKGSGIKFAPSEPFIHHQNMALGIMLSPDFSAIQFDHFPAFGRSIGVRLDYSISRRWGFSVGALHGQKRYRGGEGYWEGYDTSHQAMIGDCWLIEIPINLKYYPISKSKNRWFISSGLSSYIMLKEKYSLTYENYSGNSYTQEMEINGDNQHVFGVWNIGMGYEQKLSKKFTIQAEPYFRVPLVGIGAGNLDLKSIGIFFGINYYPSNQILKF</sequence>
<dbReference type="InterPro" id="IPR025665">
    <property type="entry name" value="Beta-barrel_OMP_2"/>
</dbReference>
<proteinExistence type="predicted"/>
<dbReference type="EMBL" id="JAUFQS010000014">
    <property type="protein sequence ID" value="MDN3688904.1"/>
    <property type="molecule type" value="Genomic_DNA"/>
</dbReference>
<dbReference type="RefSeq" id="WP_163387394.1">
    <property type="nucleotide sequence ID" value="NZ_JAUFQS010000014.1"/>
</dbReference>
<evidence type="ECO:0000313" key="4">
    <source>
        <dbReference type="Proteomes" id="UP001236663"/>
    </source>
</evidence>
<name>A0ABT8CA84_9BACT</name>
<protein>
    <submittedName>
        <fullName evidence="3">Outer membrane beta-barrel protein</fullName>
    </submittedName>
</protein>
<comment type="caution">
    <text evidence="3">The sequence shown here is derived from an EMBL/GenBank/DDBJ whole genome shotgun (WGS) entry which is preliminary data.</text>
</comment>
<organism evidence="3 4">
    <name type="scientific">Cyclobacterium jeungdonense</name>
    <dbReference type="NCBI Taxonomy" id="708087"/>
    <lineage>
        <taxon>Bacteria</taxon>
        <taxon>Pseudomonadati</taxon>
        <taxon>Bacteroidota</taxon>
        <taxon>Cytophagia</taxon>
        <taxon>Cytophagales</taxon>
        <taxon>Cyclobacteriaceae</taxon>
        <taxon>Cyclobacterium</taxon>
    </lineage>
</organism>
<keyword evidence="1" id="KW-0472">Membrane</keyword>
<evidence type="ECO:0000256" key="1">
    <source>
        <dbReference type="SAM" id="Phobius"/>
    </source>
</evidence>
<keyword evidence="4" id="KW-1185">Reference proteome</keyword>
<evidence type="ECO:0000313" key="3">
    <source>
        <dbReference type="EMBL" id="MDN3688904.1"/>
    </source>
</evidence>
<evidence type="ECO:0000259" key="2">
    <source>
        <dbReference type="Pfam" id="PF13568"/>
    </source>
</evidence>
<reference evidence="4" key="1">
    <citation type="journal article" date="2019" name="Int. J. Syst. Evol. Microbiol.">
        <title>The Global Catalogue of Microorganisms (GCM) 10K type strain sequencing project: providing services to taxonomists for standard genome sequencing and annotation.</title>
        <authorList>
            <consortium name="The Broad Institute Genomics Platform"/>
            <consortium name="The Broad Institute Genome Sequencing Center for Infectious Disease"/>
            <person name="Wu L."/>
            <person name="Ma J."/>
        </authorList>
    </citation>
    <scope>NUCLEOTIDE SEQUENCE [LARGE SCALE GENOMIC DNA]</scope>
    <source>
        <strain evidence="4">CECT 7706</strain>
    </source>
</reference>
<feature type="domain" description="Outer membrane protein beta-barrel" evidence="2">
    <location>
        <begin position="224"/>
        <end position="360"/>
    </location>
</feature>
<dbReference type="Pfam" id="PF13568">
    <property type="entry name" value="OMP_b-brl_2"/>
    <property type="match status" value="1"/>
</dbReference>
<feature type="transmembrane region" description="Helical" evidence="1">
    <location>
        <begin position="55"/>
        <end position="74"/>
    </location>
</feature>